<dbReference type="NCBIfam" id="TIGR02779">
    <property type="entry name" value="NHEJ_ligase_lig"/>
    <property type="match status" value="1"/>
</dbReference>
<evidence type="ECO:0000256" key="2">
    <source>
        <dbReference type="ARBA" id="ARBA00012727"/>
    </source>
</evidence>
<dbReference type="InterPro" id="IPR012310">
    <property type="entry name" value="DNA_ligase_ATP-dep_cent"/>
</dbReference>
<dbReference type="SUPFAM" id="SSF56091">
    <property type="entry name" value="DNA ligase/mRNA capping enzyme, catalytic domain"/>
    <property type="match status" value="1"/>
</dbReference>
<feature type="domain" description="ATP-dependent DNA ligase family profile" evidence="5">
    <location>
        <begin position="133"/>
        <end position="225"/>
    </location>
</feature>
<dbReference type="InterPro" id="IPR014146">
    <property type="entry name" value="LigD_ligase_dom"/>
</dbReference>
<dbReference type="PANTHER" id="PTHR45674:SF4">
    <property type="entry name" value="DNA LIGASE 1"/>
    <property type="match status" value="1"/>
</dbReference>
<protein>
    <recommendedName>
        <fullName evidence="2">DNA ligase (ATP)</fullName>
        <ecNumber evidence="2">6.5.1.1</ecNumber>
    </recommendedName>
</protein>
<dbReference type="GO" id="GO:0003910">
    <property type="term" value="F:DNA ligase (ATP) activity"/>
    <property type="evidence" value="ECO:0007669"/>
    <property type="project" value="UniProtKB-EC"/>
</dbReference>
<dbReference type="Gene3D" id="3.30.470.30">
    <property type="entry name" value="DNA ligase/mRNA capping enzyme"/>
    <property type="match status" value="1"/>
</dbReference>
<evidence type="ECO:0000313" key="7">
    <source>
        <dbReference type="Proteomes" id="UP000298551"/>
    </source>
</evidence>
<dbReference type="Pfam" id="PF01068">
    <property type="entry name" value="DNA_ligase_A_M"/>
    <property type="match status" value="1"/>
</dbReference>
<organism evidence="6 7">
    <name type="scientific">Pseudomonas putida</name>
    <name type="common">Arthrobacter siderocapsulatus</name>
    <dbReference type="NCBI Taxonomy" id="303"/>
    <lineage>
        <taxon>Bacteria</taxon>
        <taxon>Pseudomonadati</taxon>
        <taxon>Pseudomonadota</taxon>
        <taxon>Gammaproteobacteria</taxon>
        <taxon>Pseudomonadales</taxon>
        <taxon>Pseudomonadaceae</taxon>
        <taxon>Pseudomonas</taxon>
    </lineage>
</organism>
<dbReference type="GO" id="GO:0006281">
    <property type="term" value="P:DNA repair"/>
    <property type="evidence" value="ECO:0007669"/>
    <property type="project" value="InterPro"/>
</dbReference>
<gene>
    <name evidence="6" type="ORF">E6B08_17680</name>
</gene>
<dbReference type="Gene3D" id="2.40.50.140">
    <property type="entry name" value="Nucleic acid-binding proteins"/>
    <property type="match status" value="1"/>
</dbReference>
<dbReference type="PROSITE" id="PS50160">
    <property type="entry name" value="DNA_LIGASE_A3"/>
    <property type="match status" value="1"/>
</dbReference>
<accession>A0A4D6XER3</accession>
<proteinExistence type="inferred from homology"/>
<sequence length="348" mass="38563">MAGGPTDLNLGSFVAEDDQHHIQGLRGEFVMAGTKTPIPPRIKPQLVSLVTKPPAGGAWRYEIKLDGWRFLARIDGPVVQLFTKNGHDWTRKLPRLARNLARLAVHSAWLDGEIVFQHEDGRPVFHALRPAFDSGQTDPLVYVAFDLLYLNGYDLRSEPVELRRHALCALLEHCPLDQVRFSETLDADPVQLLHSACRMELEGLVGKRDGSIYTGERDGAWIKLKCRNRQEVVIAGYTRTTSGIGSLLLGIHDDAGGLVYAGRVRSGLDRFSLQTLRATLPALARPRPALVDPPELGKSVVWVEPRQVCEVEFAELSPAGKLRHPVFKGLRDDKPAADISLESDTDLL</sequence>
<dbReference type="CDD" id="cd07971">
    <property type="entry name" value="OBF_DNA_ligase_LigD"/>
    <property type="match status" value="1"/>
</dbReference>
<dbReference type="InterPro" id="IPR012340">
    <property type="entry name" value="NA-bd_OB-fold"/>
</dbReference>
<dbReference type="GO" id="GO:0006310">
    <property type="term" value="P:DNA recombination"/>
    <property type="evidence" value="ECO:0007669"/>
    <property type="project" value="InterPro"/>
</dbReference>
<dbReference type="GO" id="GO:0005524">
    <property type="term" value="F:ATP binding"/>
    <property type="evidence" value="ECO:0007669"/>
    <property type="project" value="InterPro"/>
</dbReference>
<dbReference type="OrthoDB" id="9802472at2"/>
<dbReference type="SUPFAM" id="SSF50249">
    <property type="entry name" value="Nucleic acid-binding proteins"/>
    <property type="match status" value="1"/>
</dbReference>
<dbReference type="EC" id="6.5.1.1" evidence="2"/>
<reference evidence="7" key="1">
    <citation type="submission" date="2019-04" db="EMBL/GenBank/DDBJ databases">
        <title>Genome sequence of Pseudomonas putida 1290, an auxin catabolizing strain.</title>
        <authorList>
            <person name="Laird T.S."/>
            <person name="Leveau J.H.J."/>
        </authorList>
    </citation>
    <scope>NUCLEOTIDE SEQUENCE [LARGE SCALE GENOMIC DNA]</scope>
    <source>
        <strain evidence="7">1290</strain>
    </source>
</reference>
<dbReference type="InterPro" id="IPR050191">
    <property type="entry name" value="ATP-dep_DNA_ligase"/>
</dbReference>
<evidence type="ECO:0000313" key="6">
    <source>
        <dbReference type="EMBL" id="QCI13088.1"/>
    </source>
</evidence>
<comment type="catalytic activity">
    <reaction evidence="4">
        <text>ATP + (deoxyribonucleotide)n-3'-hydroxyl + 5'-phospho-(deoxyribonucleotide)m = (deoxyribonucleotide)n+m + AMP + diphosphate.</text>
        <dbReference type="EC" id="6.5.1.1"/>
    </reaction>
</comment>
<dbReference type="Pfam" id="PF04679">
    <property type="entry name" value="DNA_ligase_A_C"/>
    <property type="match status" value="1"/>
</dbReference>
<keyword evidence="3" id="KW-0436">Ligase</keyword>
<dbReference type="AlphaFoldDB" id="A0A4D6XER3"/>
<name>A0A4D6XER3_PSEPU</name>
<dbReference type="Proteomes" id="UP000298551">
    <property type="component" value="Chromosome"/>
</dbReference>
<evidence type="ECO:0000256" key="1">
    <source>
        <dbReference type="ARBA" id="ARBA00007572"/>
    </source>
</evidence>
<dbReference type="CDD" id="cd07906">
    <property type="entry name" value="Adenylation_DNA_ligase_LigD_LigC"/>
    <property type="match status" value="1"/>
</dbReference>
<evidence type="ECO:0000259" key="5">
    <source>
        <dbReference type="PROSITE" id="PS50160"/>
    </source>
</evidence>
<dbReference type="InterPro" id="IPR012309">
    <property type="entry name" value="DNA_ligase_ATP-dep_C"/>
</dbReference>
<dbReference type="Gene3D" id="3.30.1490.70">
    <property type="match status" value="1"/>
</dbReference>
<dbReference type="EMBL" id="CP039371">
    <property type="protein sequence ID" value="QCI13088.1"/>
    <property type="molecule type" value="Genomic_DNA"/>
</dbReference>
<evidence type="ECO:0000256" key="4">
    <source>
        <dbReference type="ARBA" id="ARBA00034003"/>
    </source>
</evidence>
<dbReference type="PANTHER" id="PTHR45674">
    <property type="entry name" value="DNA LIGASE 1/3 FAMILY MEMBER"/>
    <property type="match status" value="1"/>
</dbReference>
<comment type="similarity">
    <text evidence="1">Belongs to the ATP-dependent DNA ligase family.</text>
</comment>
<evidence type="ECO:0000256" key="3">
    <source>
        <dbReference type="ARBA" id="ARBA00022598"/>
    </source>
</evidence>